<dbReference type="GO" id="GO:0031177">
    <property type="term" value="F:phosphopantetheine binding"/>
    <property type="evidence" value="ECO:0007669"/>
    <property type="project" value="InterPro"/>
</dbReference>
<dbReference type="InterPro" id="IPR009081">
    <property type="entry name" value="PP-bd_ACP"/>
</dbReference>
<dbReference type="InterPro" id="IPR000873">
    <property type="entry name" value="AMP-dep_synth/lig_dom"/>
</dbReference>
<dbReference type="FunFam" id="1.10.1200.10:FF:000005">
    <property type="entry name" value="Nonribosomal peptide synthetase 1"/>
    <property type="match status" value="4"/>
</dbReference>
<dbReference type="CDD" id="cd17643">
    <property type="entry name" value="A_NRPS_Cytc1-like"/>
    <property type="match status" value="1"/>
</dbReference>
<keyword evidence="3" id="KW-0596">Phosphopantetheine</keyword>
<proteinExistence type="inferred from homology"/>
<name>S9SS28_PAEAL</name>
<reference evidence="11 12" key="1">
    <citation type="submission" date="2013-05" db="EMBL/GenBank/DDBJ databases">
        <authorList>
            <person name="Strain E.A."/>
            <person name="Brown E."/>
            <person name="Allard M.W."/>
            <person name="Luo Y.L."/>
        </authorList>
    </citation>
    <scope>NUCLEOTIDE SEQUENCE [LARGE SCALE GENOMIC DNA]</scope>
    <source>
        <strain evidence="11 12">TS-15</strain>
    </source>
</reference>
<dbReference type="PROSITE" id="PS00012">
    <property type="entry name" value="PHOSPHOPANTETHEINE"/>
    <property type="match status" value="2"/>
</dbReference>
<dbReference type="Proteomes" id="UP000015344">
    <property type="component" value="Unassembled WGS sequence"/>
</dbReference>
<dbReference type="NCBIfam" id="NF003417">
    <property type="entry name" value="PRK04813.1"/>
    <property type="match status" value="5"/>
</dbReference>
<dbReference type="PROSITE" id="PS50075">
    <property type="entry name" value="CARRIER"/>
    <property type="match status" value="4"/>
</dbReference>
<dbReference type="SUPFAM" id="SSF47336">
    <property type="entry name" value="ACP-like"/>
    <property type="match status" value="4"/>
</dbReference>
<keyword evidence="4" id="KW-0597">Phosphoprotein</keyword>
<feature type="region of interest" description="Disordered" evidence="9">
    <location>
        <begin position="1667"/>
        <end position="1689"/>
    </location>
</feature>
<gene>
    <name evidence="11" type="ORF">PAALTS15_09294</name>
</gene>
<dbReference type="Gene3D" id="1.10.1200.10">
    <property type="entry name" value="ACP-like"/>
    <property type="match status" value="4"/>
</dbReference>
<evidence type="ECO:0000256" key="1">
    <source>
        <dbReference type="ARBA" id="ARBA00001957"/>
    </source>
</evidence>
<dbReference type="InterPro" id="IPR020845">
    <property type="entry name" value="AMP-binding_CS"/>
</dbReference>
<dbReference type="RefSeq" id="WP_021259290.1">
    <property type="nucleotide sequence ID" value="NZ_ATMT01000035.1"/>
</dbReference>
<comment type="caution">
    <text evidence="11">The sequence shown here is derived from an EMBL/GenBank/DDBJ whole genome shotgun (WGS) entry which is preliminary data.</text>
</comment>
<dbReference type="InterPro" id="IPR042099">
    <property type="entry name" value="ANL_N_sf"/>
</dbReference>
<dbReference type="InterPro" id="IPR020806">
    <property type="entry name" value="PKS_PP-bd"/>
</dbReference>
<dbReference type="InterPro" id="IPR023213">
    <property type="entry name" value="CAT-like_dom_sf"/>
</dbReference>
<evidence type="ECO:0000256" key="4">
    <source>
        <dbReference type="ARBA" id="ARBA00022553"/>
    </source>
</evidence>
<dbReference type="SMART" id="SM00823">
    <property type="entry name" value="PKS_PP"/>
    <property type="match status" value="4"/>
</dbReference>
<protein>
    <submittedName>
        <fullName evidence="11">Tyrocidine synthetase III</fullName>
    </submittedName>
</protein>
<dbReference type="FunFam" id="3.40.50.12780:FF:000012">
    <property type="entry name" value="Non-ribosomal peptide synthetase"/>
    <property type="match status" value="3"/>
</dbReference>
<dbReference type="InterPro" id="IPR001242">
    <property type="entry name" value="Condensation_dom"/>
</dbReference>
<dbReference type="GO" id="GO:0044550">
    <property type="term" value="P:secondary metabolite biosynthetic process"/>
    <property type="evidence" value="ECO:0007669"/>
    <property type="project" value="UniProtKB-ARBA"/>
</dbReference>
<keyword evidence="7" id="KW-0045">Antibiotic biosynthesis</keyword>
<dbReference type="CDD" id="cd05930">
    <property type="entry name" value="A_NRPS"/>
    <property type="match status" value="2"/>
</dbReference>
<comment type="similarity">
    <text evidence="2">Belongs to the ATP-dependent AMP-binding enzyme family.</text>
</comment>
<dbReference type="PANTHER" id="PTHR45527:SF1">
    <property type="entry name" value="FATTY ACID SYNTHASE"/>
    <property type="match status" value="1"/>
</dbReference>
<dbReference type="NCBIfam" id="TIGR01733">
    <property type="entry name" value="AA-adenyl-dom"/>
    <property type="match status" value="3"/>
</dbReference>
<dbReference type="GO" id="GO:0008610">
    <property type="term" value="P:lipid biosynthetic process"/>
    <property type="evidence" value="ECO:0007669"/>
    <property type="project" value="UniProtKB-ARBA"/>
</dbReference>
<evidence type="ECO:0000256" key="5">
    <source>
        <dbReference type="ARBA" id="ARBA00022598"/>
    </source>
</evidence>
<sequence>MENLYPQTGVSNLCGRIHINREINHEILTRSFNAIILANDALRLRFFIDNNEPKQYVSNHQDREFDCFDFSQEKDEHALKEWINEQSNKSFSLYDSDLFYFALLKIKEDNYQVFIKTHHIILDGISMNSIGFQFLNIYHSLLEQDITAEALSIQPSYTNFVLNEELYLNSKRFENDKNYWEEQFVTLPAFTGLKQYNPYLMGTKSSRTSISVSNELRNRLLSFCKMQNVTMYPLFLAAIYINLYRLTSLTDVALGSLYSNRTTREEKVMMGMFVSTVPFRMQIEPESNFVNFVHKIIKEQKSILRHQKYPYDLLVHALREKHGNLDKLFGIMVEYQVMKWEKIGEIDYFPEILPSGDEINDFVIHIKDLVDSDSIVIDIDYRIDLFEKDEIESFIKYALDILYEALGNPEKTIAEFSSATQDEVYRIVNVFNDTCSDYPEEKTIHELFEEQVKRVPEQTAIIFENKRLTYQELDERANRIARILREQGVQPDGVIGIIAERSLEMVVGIFAILKAGGAYLPIDPEYPEERIRYMLEDSGALLLLIQPHLRERANIQGILVGDSARFAGEVLDLALDEEEIGNRADNYPMDCTPQSAAGSHHLAYIIYTSGSTGKPKGVMIEHHSLVNRLKWMQKSYPLGGTDVILQKTPFTFDVSVWEMFWWALEGAQLCLLEPGGEKDPDTIAAAIQEHQVTTMHFVPSMLSAFLEYIDIRGGSNDLSSLKQVFASGEALQVGHAERFHQLLGETNGTRLTNLYGPTEATIDVTYFDCMPGTQRTTVPIGKPIDNTRMYVLDEQMRLQSIGVPGELYIAGVGLARGYMNRQELTEERFIADPFFPGERMYRTGDLGRWRSDGNIEYLGRQDHQVKIRGYRIELGEIEACLLSHESVREAVVIAKQDIHRNSYLCAYAVTVNTLNVAELRQWLGQQLPTYMIPSFFVELEQMPLTQNGKLDRRALPEPKANDAGVIEYVAPRTEMEARIAEIWQSVLDVERVGGKDNFFDLGGHSLKAMSLVARMHKELNVNVPLRTVFQAPTLEQLAQAVAGMEQNFYASIEPVETREYYPVSSAQKRLYILNQLEGAGLSYNMSGIFTVEGPLDANRLEQAFRELVARHESLRTSFEMVDGEPVQRVYEQVPFMIERKRLPRSGRIQKDVETLNKHIAGQVEAFVRPFDLGQAPLMRVGLIEVEENRHLFLFDMHHIVSDGVSVNVLIQELTRLYEGDSLPELRIQYKDYAAWQQSLAQSETVQKQEAFWLETFAGDIPVLELPTDYARPALQSFAGDVVHAELDSDVTASLRLIAADTGATMYMVLLAAYTALLFKYTGQEDIVVGTPIAGRPHADLEPLIGMFVGTLTMRNYPAGDRTFVEFVQEVKERTLIAFENQDYPFEELVEKLDVRKDLSRNPLFDTMFAMQGEDNPNIGMSQLRFTPYETPHTVAKFDLTLNAHETEHGILLSLEYATALYGQATMTRMSEHLVHLLREVAANASIRLDEIRLISEAEREQLLTKFQPEAAAEESRIPKDAVFYRLFEEQAKRTPEQVAAVYEEQRISYGELNERANQLARVLRQDGVQADDIVGLMIDRSLDMLIGVLAVMKAGGAYLPIDPDYPEERIRYMLQDSGAKLLVLPGRLRDRVPSHVRDVPGHLSGDMPNHTSGYVSDLVSSDVPIAESGPCAEPLSSEEAEEHPAAKQQEGASYRILLMEDEAIAREDTANMPAIAGPQHLAYVIYTSGSTGNPKGVMVEHRSYAGLAHAWKQAYRLDTFRVSLLQLASFSFDVFAGDMARALLWGGQMVICPSDVRMDPASLYERIREYGINILESTPALVLPLMQYIKENDLDISGMKLLILGSDVCPAGEFRKLVRRFGSSMRILNSYGVTEACIDSSFYEEADGAERSRGNVPIGHPLPHVRMYVVNERMQLQPIGVPGELCIGGIGVARGYLGRPELSAEKFVADPFQPDQMMYRTGDTCRWLPDGNLEYGGRRDQQVKIRGYRMELGEIEACLQQQSSVKEGVVVAREDGQGDAYLCAYVVAEGELDAAELRRCMGQHLPGYMIPSFFVPLDELPLTPNGKLDRRGLPSPEGQAVSGVEYVAPRTELEARLCELWQRVLGVERVGVKDNFFDRGGHSLKATTLVAQMHKELNVNVPLRTIFQTSTLEELAQTVAGMEQQLYAAIESVEKRDYYPLSSAQKRMYILNQLGGAELSYNMPGAYLLEGSLDVGRMEQAFRQLIVRHESLRTSFAIVAGEPVQRVYERVPFTLEMERLPESDSLSEAMAEEQIARRVKAFVRPFNLEQAPLMRVGLIGVTEGRHVLLFDMHHIISDGVSMDILVQEFTRLYDGESLPELRIQYKDYAVWQQKLSQSEAMQHQEAFWLNTFAGDIPVLELPTDYARSAVKSFEGDAIYFDIAPAVTVGLQQIAAKTGATMYMVLLAAYTTLLARYTGQEDIVVGTPIAGRPHADLEPLIGVFIGTLALRNFPDGSQTFTAFVRDVKERTLQAFENQDYPFEELIEKLDVRKDLSRSPLFDTMFVMQSAEESEIGIHELQFIPRETGHIASKFDVSFFAGESEAGLVCMLQFCTALFRKDTMERMADHFAQLLQEVAADPEVRLDEIEMFRDGERQQLLVEFNATQRGYPKEKTIHELIEEQVGKSPERTAVVFGEKRLTYRELNERANCLASVLRTKGVTANQIVGLLAEPSLEMITGILGILKAGGAYLPLDPEQQNERREHMLADSGVKLIVTHHSCGISIQRPCDVVYIDDEWAETVNTISVADTPLFSVSTSEDLVYVIYTSGTTGKPKGVPIKHRSLVNYASWFADRIGLSAEDKTVLVSSYTFDLGYTGVFSSLISGGELHLMDKEQYVNPKQLWSYIGEQDITYLKLTPSLFHVLVGSELDRNVIEGESLRWIVLGGEAIKVEDVERYRQQNEHAQFMNHYGPTEATIGCIAQLIDESQWEAYKHQPIIGRPIANTEVYVVDKQMRLLPIGIAGEIVIGGAGLAEGYLRRPELTEQKFVRTEWAESVLYRTGDIGRYLSDGTIQLFGRSDEQVKIRGYRIEPGEIESHLLQLQGITAAAVIAWGESAEPSLCAYYVSDIHYTASEIRTYLASSLPSYMIPSFFAPLNEMPLTPNGKLNRRVLPSPECAIDTGVEYVAPRTALETKLTELWQRVLGADRIGVRDNFFDLGGHSLKAVTLVAQMHKELNVSVPLRTVFQAPTLEELAKVIAGMEMQLYASIKPAAAQEYYPVSSAQKRLYILHQLEGAELSYNMPGVYTVEGPLDVNRVEQAFAELIARHESLRTSFEMVGGKPVQRIHEQVTFVLGFESLPEQVRQTDAKEAYISQRAKAFIRSFNLEKPPLLRVGLMEVEENRHLLLFDMHHIISDGVSMNVLVQEFARLYEGVSLPELRIQYKDYAEWQQSLIHSESMRKQEAFWLETFAGDIPVLDMPFDYVRPAVQSFEGDDITFDVSSEVTASLQRIAAETGATMYMVLLAAYTALLSKYTRQEDIVVGTPIAGRPHADLEPLIGMFVGTLAMRNYPEGERTFTEFVSDVKERALKAFENQDYPFEELVEKLDVRKDLSRNPLFDAMFAMHNTGSTEVRLGGLEFAPYGTGPTAAKFDLTLHAFETDNDGSLTFTLQYRTALFRKETMERMANHFTCLLQSVADQPEQLLSELSILPEPERQCLIYGFNDTEAAYPEAKTIHGLFEEQVEKTPERVAVVFGEERLTYRELNERADRMARVLRQQGVQPDDLVGLLTERSLDMLIGIIGILKAGGAYVPLDPDYPEERIRYMLEDCGTKLLVTQKKLTELTGMFAGKILYVEDELVDELYTANPAKVEKEPASKADSCTAATSSWYGNEERKARADHLAYVIYTSGTTGKPKGVLIEHRQVVRLLFTDRSRFDFGDTDVWTLFHSYCFDFSVWEMYGALLYGGKLVIIPKQTAQDPAAYLQVLKQEQVTIVNQTPTAFYHLADEELRCTDKRLSVRKVIFGGEALEPLQLKRFRKKYPETQLINMYGITETTVHVTYKELTADDLGQSKSNIGSPIPTLTAYVLDAARQPVPIGIPGELYVGGAGVARGYLNRPELTTERFVDHPFIAGERVYRTGDLARWLPDGNLEYLGRIDHQVKIRGYRIELGEIETQLLRHEQVKETIVLARKSAAGDPHLCAYVVVTGEHGELDVTELRRYLGQHLPSYMIPSFFVALERMPLTSNGKIDRQALPSPEGHAVTGVEYVAPRTEQEAQLAEVWQRVLGLDRVGAKDNFFDLGGHSLKATTLVAQMHKELSVNVPLRFVFQFPTLEQMAQEIAGMEQQLYAAIEPVEARAYYPLSSAQKRMYILNQLEGAALGYNMPGAYTIEGVLDANRLEQAFCGLIARHESLRTSFAMVDGEPVQRVHEQLPFTIEVEHL</sequence>
<feature type="domain" description="Carrier" evidence="10">
    <location>
        <begin position="3145"/>
        <end position="3220"/>
    </location>
</feature>
<dbReference type="Gene3D" id="2.30.38.10">
    <property type="entry name" value="Luciferase, Domain 3"/>
    <property type="match status" value="3"/>
</dbReference>
<dbReference type="SUPFAM" id="SSF52777">
    <property type="entry name" value="CoA-dependent acyltransferases"/>
    <property type="match status" value="9"/>
</dbReference>
<dbReference type="PANTHER" id="PTHR45527">
    <property type="entry name" value="NONRIBOSOMAL PEPTIDE SYNTHETASE"/>
    <property type="match status" value="1"/>
</dbReference>
<feature type="non-terminal residue" evidence="11">
    <location>
        <position position="4398"/>
    </location>
</feature>
<dbReference type="SUPFAM" id="SSF56801">
    <property type="entry name" value="Acetyl-CoA synthetase-like"/>
    <property type="match status" value="4"/>
</dbReference>
<evidence type="ECO:0000256" key="6">
    <source>
        <dbReference type="ARBA" id="ARBA00022737"/>
    </source>
</evidence>
<dbReference type="FunFam" id="3.40.50.980:FF:000002">
    <property type="entry name" value="Enterobactin synthetase component F"/>
    <property type="match status" value="2"/>
</dbReference>
<keyword evidence="5" id="KW-0436">Ligase</keyword>
<dbReference type="GO" id="GO:0017000">
    <property type="term" value="P:antibiotic biosynthetic process"/>
    <property type="evidence" value="ECO:0007669"/>
    <property type="project" value="UniProtKB-KW"/>
</dbReference>
<feature type="domain" description="Carrier" evidence="10">
    <location>
        <begin position="970"/>
        <end position="1045"/>
    </location>
</feature>
<dbReference type="GO" id="GO:0016874">
    <property type="term" value="F:ligase activity"/>
    <property type="evidence" value="ECO:0007669"/>
    <property type="project" value="UniProtKB-KW"/>
</dbReference>
<organism evidence="11 12">
    <name type="scientific">Paenibacillus alvei TS-15</name>
    <dbReference type="NCBI Taxonomy" id="1117108"/>
    <lineage>
        <taxon>Bacteria</taxon>
        <taxon>Bacillati</taxon>
        <taxon>Bacillota</taxon>
        <taxon>Bacilli</taxon>
        <taxon>Bacillales</taxon>
        <taxon>Paenibacillaceae</taxon>
        <taxon>Paenibacillus</taxon>
    </lineage>
</organism>
<evidence type="ECO:0000313" key="11">
    <source>
        <dbReference type="EMBL" id="EPY07494.1"/>
    </source>
</evidence>
<dbReference type="EMBL" id="ATMT01000035">
    <property type="protein sequence ID" value="EPY07494.1"/>
    <property type="molecule type" value="Genomic_DNA"/>
</dbReference>
<dbReference type="GO" id="GO:0005829">
    <property type="term" value="C:cytosol"/>
    <property type="evidence" value="ECO:0007669"/>
    <property type="project" value="TreeGrafter"/>
</dbReference>
<evidence type="ECO:0000256" key="9">
    <source>
        <dbReference type="SAM" id="MobiDB-lite"/>
    </source>
</evidence>
<dbReference type="Gene3D" id="3.40.50.980">
    <property type="match status" value="6"/>
</dbReference>
<dbReference type="InterPro" id="IPR036736">
    <property type="entry name" value="ACP-like_sf"/>
</dbReference>
<dbReference type="Pfam" id="PF13193">
    <property type="entry name" value="AMP-binding_C"/>
    <property type="match status" value="4"/>
</dbReference>
<dbReference type="Gene3D" id="3.30.559.30">
    <property type="entry name" value="Nonribosomal peptide synthetase, condensation domain"/>
    <property type="match status" value="4"/>
</dbReference>
<dbReference type="FunFam" id="3.30.300.30:FF:000010">
    <property type="entry name" value="Enterobactin synthetase component F"/>
    <property type="match status" value="3"/>
</dbReference>
<dbReference type="Pfam" id="PF00668">
    <property type="entry name" value="Condensation"/>
    <property type="match status" value="5"/>
</dbReference>
<dbReference type="Gene3D" id="3.30.559.10">
    <property type="entry name" value="Chloramphenicol acetyltransferase-like domain"/>
    <property type="match status" value="5"/>
</dbReference>
<dbReference type="InterPro" id="IPR006162">
    <property type="entry name" value="Ppantetheine_attach_site"/>
</dbReference>
<evidence type="ECO:0000256" key="3">
    <source>
        <dbReference type="ARBA" id="ARBA00022450"/>
    </source>
</evidence>
<feature type="domain" description="Carrier" evidence="10">
    <location>
        <begin position="4226"/>
        <end position="4301"/>
    </location>
</feature>
<dbReference type="PROSITE" id="PS00455">
    <property type="entry name" value="AMP_BINDING"/>
    <property type="match status" value="4"/>
</dbReference>
<dbReference type="Pfam" id="PF00501">
    <property type="entry name" value="AMP-binding"/>
    <property type="match status" value="4"/>
</dbReference>
<evidence type="ECO:0000256" key="2">
    <source>
        <dbReference type="ARBA" id="ARBA00006432"/>
    </source>
</evidence>
<dbReference type="InterPro" id="IPR010071">
    <property type="entry name" value="AA_adenyl_dom"/>
</dbReference>
<feature type="domain" description="Carrier" evidence="10">
    <location>
        <begin position="2088"/>
        <end position="2163"/>
    </location>
</feature>
<dbReference type="InterPro" id="IPR025110">
    <property type="entry name" value="AMP-bd_C"/>
</dbReference>
<dbReference type="FunFam" id="3.40.50.980:FF:000001">
    <property type="entry name" value="Non-ribosomal peptide synthetase"/>
    <property type="match status" value="3"/>
</dbReference>
<evidence type="ECO:0000256" key="7">
    <source>
        <dbReference type="ARBA" id="ARBA00023194"/>
    </source>
</evidence>
<keyword evidence="8" id="KW-0511">Multifunctional enzyme</keyword>
<dbReference type="GO" id="GO:0043041">
    <property type="term" value="P:amino acid activation for nonribosomal peptide biosynthetic process"/>
    <property type="evidence" value="ECO:0007669"/>
    <property type="project" value="TreeGrafter"/>
</dbReference>
<dbReference type="Gene3D" id="3.30.300.30">
    <property type="match status" value="4"/>
</dbReference>
<dbReference type="CDD" id="cd19531">
    <property type="entry name" value="LCL_NRPS-like"/>
    <property type="match status" value="3"/>
</dbReference>
<dbReference type="FunFam" id="2.30.38.10:FF:000001">
    <property type="entry name" value="Non-ribosomal peptide synthetase PvdI"/>
    <property type="match status" value="3"/>
</dbReference>
<comment type="cofactor">
    <cofactor evidence="1">
        <name>pantetheine 4'-phosphate</name>
        <dbReference type="ChEBI" id="CHEBI:47942"/>
    </cofactor>
</comment>
<keyword evidence="6" id="KW-0677">Repeat</keyword>
<dbReference type="InterPro" id="IPR045851">
    <property type="entry name" value="AMP-bd_C_sf"/>
</dbReference>
<dbReference type="eggNOG" id="COG1020">
    <property type="taxonomic scope" value="Bacteria"/>
</dbReference>
<accession>S9SS28</accession>
<evidence type="ECO:0000259" key="10">
    <source>
        <dbReference type="PROSITE" id="PS50075"/>
    </source>
</evidence>
<dbReference type="Pfam" id="PF00550">
    <property type="entry name" value="PP-binding"/>
    <property type="match status" value="4"/>
</dbReference>
<dbReference type="Gene3D" id="3.40.50.12780">
    <property type="entry name" value="N-terminal domain of ligase-like"/>
    <property type="match status" value="1"/>
</dbReference>
<evidence type="ECO:0000313" key="12">
    <source>
        <dbReference type="Proteomes" id="UP000015344"/>
    </source>
</evidence>
<evidence type="ECO:0000256" key="8">
    <source>
        <dbReference type="ARBA" id="ARBA00023268"/>
    </source>
</evidence>